<evidence type="ECO:0000256" key="2">
    <source>
        <dbReference type="SAM" id="MobiDB-lite"/>
    </source>
</evidence>
<evidence type="ECO:0000313" key="3">
    <source>
        <dbReference type="EMBL" id="CAD0094898.1"/>
    </source>
</evidence>
<protein>
    <submittedName>
        <fullName evidence="3">Uncharacterized protein</fullName>
    </submittedName>
</protein>
<evidence type="ECO:0000313" key="4">
    <source>
        <dbReference type="Proteomes" id="UP000714618"/>
    </source>
</evidence>
<accession>A0A9N8JX31</accession>
<feature type="compositionally biased region" description="Low complexity" evidence="2">
    <location>
        <begin position="164"/>
        <end position="175"/>
    </location>
</feature>
<evidence type="ECO:0000256" key="1">
    <source>
        <dbReference type="SAM" id="Coils"/>
    </source>
</evidence>
<dbReference type="Proteomes" id="UP000714618">
    <property type="component" value="Unassembled WGS sequence"/>
</dbReference>
<dbReference type="EMBL" id="CAIJEO010000006">
    <property type="protein sequence ID" value="CAD0094898.1"/>
    <property type="molecule type" value="Genomic_DNA"/>
</dbReference>
<feature type="compositionally biased region" description="Basic and acidic residues" evidence="2">
    <location>
        <begin position="140"/>
        <end position="159"/>
    </location>
</feature>
<feature type="compositionally biased region" description="Basic and acidic residues" evidence="2">
    <location>
        <begin position="114"/>
        <end position="132"/>
    </location>
</feature>
<keyword evidence="4" id="KW-1185">Reference proteome</keyword>
<proteinExistence type="predicted"/>
<comment type="caution">
    <text evidence="3">The sequence shown here is derived from an EMBL/GenBank/DDBJ whole genome shotgun (WGS) entry which is preliminary data.</text>
</comment>
<reference evidence="3" key="1">
    <citation type="submission" date="2020-06" db="EMBL/GenBank/DDBJ databases">
        <authorList>
            <person name="Onetto C."/>
        </authorList>
    </citation>
    <scope>NUCLEOTIDE SEQUENCE</scope>
</reference>
<dbReference type="AlphaFoldDB" id="A0A9N8JX31"/>
<gene>
    <name evidence="3" type="ORF">AWRI4233_LOCUS4929</name>
</gene>
<feature type="coiled-coil region" evidence="1">
    <location>
        <begin position="5"/>
        <end position="78"/>
    </location>
</feature>
<name>A0A9N8JX31_9PEZI</name>
<sequence>METPQRSLRQEIETLRTEYDRFESAVLSSFNKLKQNVQILEQRTRSLGQQTLALQEQNRVLEERINAVEEENRTLRAVVPDVPVPRQLDLVDQTSIPESISEDLSVAQSPEDTISEHETERDSPERPYKDNSPEYMPSPSHHESGTPEHLVEAPSRENSPEYMPSPSHYASSPAPIGNNAQNASFTVWYDDGTLNSDAPQDLLSTQDWRLLLAAFGNTRLFFQPEEDSALGHYHSHHHVCPQCVAKELHTVDSQQRRQVLLQRCFNTQRVCLKYNEESGRLEALPVPEEARPEGAPFGLKWFVAEQTNMSNKAGFKGLWEAT</sequence>
<organism evidence="3 4">
    <name type="scientific">Aureobasidium mustum</name>
    <dbReference type="NCBI Taxonomy" id="2773714"/>
    <lineage>
        <taxon>Eukaryota</taxon>
        <taxon>Fungi</taxon>
        <taxon>Dikarya</taxon>
        <taxon>Ascomycota</taxon>
        <taxon>Pezizomycotina</taxon>
        <taxon>Dothideomycetes</taxon>
        <taxon>Dothideomycetidae</taxon>
        <taxon>Dothideales</taxon>
        <taxon>Saccotheciaceae</taxon>
        <taxon>Aureobasidium</taxon>
    </lineage>
</organism>
<dbReference type="OrthoDB" id="3921875at2759"/>
<feature type="region of interest" description="Disordered" evidence="2">
    <location>
        <begin position="96"/>
        <end position="176"/>
    </location>
</feature>
<keyword evidence="1" id="KW-0175">Coiled coil</keyword>